<reference evidence="1" key="1">
    <citation type="journal article" date="2014" name="Front. Microbiol.">
        <title>High frequency of phylogenetically diverse reductive dehalogenase-homologous genes in deep subseafloor sedimentary metagenomes.</title>
        <authorList>
            <person name="Kawai M."/>
            <person name="Futagami T."/>
            <person name="Toyoda A."/>
            <person name="Takaki Y."/>
            <person name="Nishi S."/>
            <person name="Hori S."/>
            <person name="Arai W."/>
            <person name="Tsubouchi T."/>
            <person name="Morono Y."/>
            <person name="Uchiyama I."/>
            <person name="Ito T."/>
            <person name="Fujiyama A."/>
            <person name="Inagaki F."/>
            <person name="Takami H."/>
        </authorList>
    </citation>
    <scope>NUCLEOTIDE SEQUENCE</scope>
    <source>
        <strain evidence="1">Expedition CK06-06</strain>
    </source>
</reference>
<dbReference type="AlphaFoldDB" id="X0TC80"/>
<organism evidence="1">
    <name type="scientific">marine sediment metagenome</name>
    <dbReference type="NCBI Taxonomy" id="412755"/>
    <lineage>
        <taxon>unclassified sequences</taxon>
        <taxon>metagenomes</taxon>
        <taxon>ecological metagenomes</taxon>
    </lineage>
</organism>
<comment type="caution">
    <text evidence="1">The sequence shown here is derived from an EMBL/GenBank/DDBJ whole genome shotgun (WGS) entry which is preliminary data.</text>
</comment>
<protein>
    <submittedName>
        <fullName evidence="1">Uncharacterized protein</fullName>
    </submittedName>
</protein>
<name>X0TC80_9ZZZZ</name>
<evidence type="ECO:0000313" key="1">
    <source>
        <dbReference type="EMBL" id="GAF85797.1"/>
    </source>
</evidence>
<proteinExistence type="predicted"/>
<feature type="non-terminal residue" evidence="1">
    <location>
        <position position="1"/>
    </location>
</feature>
<dbReference type="EMBL" id="BARS01001205">
    <property type="protein sequence ID" value="GAF85797.1"/>
    <property type="molecule type" value="Genomic_DNA"/>
</dbReference>
<gene>
    <name evidence="1" type="ORF">S01H1_02491</name>
</gene>
<accession>X0TC80</accession>
<sequence>IHEQPSSQENVNNLINSTGFYFNDNVEIEVEKTKEGLKITRFETRILDKQGDSLKGLDGLAMLLIDVDYDGEIFDMDRTIFANDIGKNGEIKLAGLTEAIAVIAIDKHGNESKPVIV</sequence>